<dbReference type="Pfam" id="PF07992">
    <property type="entry name" value="Pyr_redox_2"/>
    <property type="match status" value="1"/>
</dbReference>
<evidence type="ECO:0000313" key="7">
    <source>
        <dbReference type="Proteomes" id="UP000000757"/>
    </source>
</evidence>
<dbReference type="PANTHER" id="PTHR43735:SF3">
    <property type="entry name" value="FERROPTOSIS SUPPRESSOR PROTEIN 1"/>
    <property type="match status" value="1"/>
</dbReference>
<sequence length="382" mass="41369">MTRTTPVGSAVVTPKRVVIAGLGDAGVLTAIRLARRHDVVGVSLNPGLVSGQELGVRLARPDDWARDYWISFDRLRALDRVRTVHGALTGADLDTRTITVTDADGTEHHEPYDALVIATGVTNGFWRRPVLQSPDDVHQGLREAHDRLSAATSVAVIGGGAAAVSSAANLAARWPDKHVGLYHPGNEILPQHHRRTRNRITQRLNALGVDVHPGHRAIVPDGFACDEITDDPVHFSTGQSPAKAEAVLWAIGRVTPNTGWLPRAILDDDGFVRVTPRLQVPGVPGVFAVGDVAATDALRSSARNRADALVAHNVAAYFTGGPMRTYRPHGRRWGSVLGPQPDGLDVFAPNGFAFHFPGWSIQRVLQPWIVRRVIYRGLRDPV</sequence>
<dbReference type="GO" id="GO:0050660">
    <property type="term" value="F:flavin adenine dinucleotide binding"/>
    <property type="evidence" value="ECO:0007669"/>
    <property type="project" value="TreeGrafter"/>
</dbReference>
<gene>
    <name evidence="6" type="ordered locus">MSMEG_6582</name>
</gene>
<keyword evidence="2" id="KW-0285">Flavoprotein</keyword>
<dbReference type="KEGG" id="msm:MSMEG_6582"/>
<keyword evidence="3" id="KW-0274">FAD</keyword>
<dbReference type="SUPFAM" id="SSF51905">
    <property type="entry name" value="FAD/NAD(P)-binding domain"/>
    <property type="match status" value="1"/>
</dbReference>
<dbReference type="InterPro" id="IPR023753">
    <property type="entry name" value="FAD/NAD-binding_dom"/>
</dbReference>
<dbReference type="STRING" id="246196.MSMEG_6582"/>
<evidence type="ECO:0000256" key="2">
    <source>
        <dbReference type="ARBA" id="ARBA00022630"/>
    </source>
</evidence>
<protein>
    <submittedName>
        <fullName evidence="6">Pyridine nucleotide-disulphide oxidoreductase domain protein</fullName>
    </submittedName>
</protein>
<name>A0R6K7_MYCS2</name>
<dbReference type="PRINTS" id="PR00469">
    <property type="entry name" value="PNDRDTASEII"/>
</dbReference>
<dbReference type="GO" id="GO:0004174">
    <property type="term" value="F:electron-transferring-flavoprotein dehydrogenase activity"/>
    <property type="evidence" value="ECO:0007669"/>
    <property type="project" value="TreeGrafter"/>
</dbReference>
<proteinExistence type="inferred from homology"/>
<dbReference type="Proteomes" id="UP000000757">
    <property type="component" value="Chromosome"/>
</dbReference>
<keyword evidence="4" id="KW-0560">Oxidoreductase</keyword>
<dbReference type="eggNOG" id="COG1252">
    <property type="taxonomic scope" value="Bacteria"/>
</dbReference>
<evidence type="ECO:0000313" key="6">
    <source>
        <dbReference type="EMBL" id="ABK72799.1"/>
    </source>
</evidence>
<evidence type="ECO:0000256" key="3">
    <source>
        <dbReference type="ARBA" id="ARBA00022827"/>
    </source>
</evidence>
<dbReference type="PRINTS" id="PR00368">
    <property type="entry name" value="FADPNR"/>
</dbReference>
<dbReference type="InterPro" id="IPR036188">
    <property type="entry name" value="FAD/NAD-bd_sf"/>
</dbReference>
<reference evidence="6 7" key="1">
    <citation type="submission" date="2006-10" db="EMBL/GenBank/DDBJ databases">
        <authorList>
            <person name="Fleischmann R.D."/>
            <person name="Dodson R.J."/>
            <person name="Haft D.H."/>
            <person name="Merkel J.S."/>
            <person name="Nelson W.C."/>
            <person name="Fraser C.M."/>
        </authorList>
    </citation>
    <scope>NUCLEOTIDE SEQUENCE [LARGE SCALE GENOMIC DNA]</scope>
    <source>
        <strain evidence="7">ATCC 700084 / mc(2)155</strain>
    </source>
</reference>
<comment type="similarity">
    <text evidence="1">Belongs to the FAD-dependent oxidoreductase family.</text>
</comment>
<dbReference type="EMBL" id="CP000480">
    <property type="protein sequence ID" value="ABK72799.1"/>
    <property type="molecule type" value="Genomic_DNA"/>
</dbReference>
<feature type="domain" description="FAD/NAD(P)-binding" evidence="5">
    <location>
        <begin position="16"/>
        <end position="299"/>
    </location>
</feature>
<accession>A0R6K7</accession>
<evidence type="ECO:0000256" key="1">
    <source>
        <dbReference type="ARBA" id="ARBA00006442"/>
    </source>
</evidence>
<keyword evidence="7" id="KW-1185">Reference proteome</keyword>
<evidence type="ECO:0000256" key="4">
    <source>
        <dbReference type="ARBA" id="ARBA00023002"/>
    </source>
</evidence>
<dbReference type="PANTHER" id="PTHR43735">
    <property type="entry name" value="APOPTOSIS-INDUCING FACTOR 1"/>
    <property type="match status" value="1"/>
</dbReference>
<evidence type="ECO:0000259" key="5">
    <source>
        <dbReference type="Pfam" id="PF07992"/>
    </source>
</evidence>
<dbReference type="Gene3D" id="3.50.50.100">
    <property type="match status" value="1"/>
</dbReference>
<dbReference type="OrthoDB" id="3762539at2"/>
<dbReference type="PaxDb" id="246196-MSMEI_6405"/>
<organism evidence="6 7">
    <name type="scientific">Mycolicibacterium smegmatis (strain ATCC 700084 / mc(2)155)</name>
    <name type="common">Mycobacterium smegmatis</name>
    <dbReference type="NCBI Taxonomy" id="246196"/>
    <lineage>
        <taxon>Bacteria</taxon>
        <taxon>Bacillati</taxon>
        <taxon>Actinomycetota</taxon>
        <taxon>Actinomycetes</taxon>
        <taxon>Mycobacteriales</taxon>
        <taxon>Mycobacteriaceae</taxon>
        <taxon>Mycolicibacterium</taxon>
    </lineage>
</organism>
<dbReference type="GO" id="GO:0005737">
    <property type="term" value="C:cytoplasm"/>
    <property type="evidence" value="ECO:0007669"/>
    <property type="project" value="TreeGrafter"/>
</dbReference>
<dbReference type="AlphaFoldDB" id="A0R6K7"/>
<dbReference type="PATRIC" id="fig|246196.19.peg.6407"/>